<gene>
    <name evidence="13 18" type="primary">atpA</name>
    <name evidence="14" type="synonym">atpH</name>
    <name evidence="18" type="ORF">H9811_07045</name>
</gene>
<sequence length="679" mass="72748">MSEATERYAAALFGAAQGDAGAVRAAADALMADTQRWNVLVSAATTDAEKKELLAGAPQLDGQDALKAFLQLLLEEGHLDALPEILTEFSRLALNARGGMECVMTCARQPDEATQEAVRKAACKLRGADNVVLQIKIDPSLLGGFVLDIDGVTYDRSVKGRLDRLARGMETAHGDDTLDQLAAQMKDALSGSAGDTMATETGRVLEIGDGIANVSGLRHAVYGERVEFENGTAGLILDLRRKRTGVVLLGSAEGLTEGSLVRRTGRPADVPVGEALIGRTVDALGRPIDGLGPINCTETRPIEHEAPGVVSREPVTQPMQTGILAIDSMVPIGRGQRELIIGDRQTGKTSIATDAILNQKGQDMICIYVAIGQKASTVARLRETLKKHGALAYSIIVSAPAGEGASMQYIAPYAGAAMGEYFMSKGKDVLIVYDDLSKHAVAYRTLSLLLRRSPGREAYPGDVFYLHSRLLERACRLTKEYGGGSMTALPIVETQAGDVSAYIPTNVISITDGQIYLESGLFFSGQRPAVNVGLSVSRVGGAAQTRAIKKTAGTLRIDLARYRELEVFTQFSSDLDAETRQSLDHGKRMMALLRQPLCSPMSVARQAVILYIATNGLLSDVPVEKSAAFVQDFADLMEREQADLMQEINETGALSGTATEQIRTTLQSYKEQVSATWKA</sequence>
<evidence type="ECO:0000256" key="4">
    <source>
        <dbReference type="ARBA" id="ARBA00022475"/>
    </source>
</evidence>
<keyword evidence="9 14" id="KW-0406">Ion transport</keyword>
<dbReference type="InterPro" id="IPR000711">
    <property type="entry name" value="ATPase_OSCP/dsu"/>
</dbReference>
<comment type="similarity">
    <text evidence="2 13">Belongs to the ATPase alpha/beta chains family.</text>
</comment>
<evidence type="ECO:0000256" key="2">
    <source>
        <dbReference type="ARBA" id="ARBA00008936"/>
    </source>
</evidence>
<dbReference type="Gene3D" id="1.20.150.20">
    <property type="entry name" value="ATP synthase alpha/beta chain, C-terminal domain"/>
    <property type="match status" value="1"/>
</dbReference>
<dbReference type="GO" id="GO:0005524">
    <property type="term" value="F:ATP binding"/>
    <property type="evidence" value="ECO:0007669"/>
    <property type="project" value="UniProtKB-UniRule"/>
</dbReference>
<evidence type="ECO:0000256" key="5">
    <source>
        <dbReference type="ARBA" id="ARBA00022741"/>
    </source>
</evidence>
<dbReference type="InterPro" id="IPR000194">
    <property type="entry name" value="ATPase_F1/V1/A1_a/bsu_nucl-bd"/>
</dbReference>
<dbReference type="GO" id="GO:0043531">
    <property type="term" value="F:ADP binding"/>
    <property type="evidence" value="ECO:0007669"/>
    <property type="project" value="TreeGrafter"/>
</dbReference>
<dbReference type="HAMAP" id="MF_01346">
    <property type="entry name" value="ATP_synth_alpha_bact"/>
    <property type="match status" value="1"/>
</dbReference>
<feature type="domain" description="ATP synthase alpha subunit C-terminal" evidence="16">
    <location>
        <begin position="544"/>
        <end position="668"/>
    </location>
</feature>
<comment type="function">
    <text evidence="14">This protein is part of the stalk that links CF(0) to CF(1). It either transmits conformational changes from CF(0) to CF(1) or is implicated in proton conduction.</text>
</comment>
<dbReference type="InterPro" id="IPR033732">
    <property type="entry name" value="ATP_synth_F1_a_nt-bd_dom"/>
</dbReference>
<feature type="domain" description="ATPase F1/V1/A1 complex alpha/beta subunit nucleotide-binding" evidence="15">
    <location>
        <begin position="322"/>
        <end position="537"/>
    </location>
</feature>
<evidence type="ECO:0000313" key="18">
    <source>
        <dbReference type="EMBL" id="HIZ42302.1"/>
    </source>
</evidence>
<dbReference type="FunFam" id="1.20.150.20:FF:000001">
    <property type="entry name" value="ATP synthase subunit alpha"/>
    <property type="match status" value="1"/>
</dbReference>
<dbReference type="FunFam" id="3.40.50.300:FF:000002">
    <property type="entry name" value="ATP synthase subunit alpha"/>
    <property type="match status" value="1"/>
</dbReference>
<dbReference type="Gene3D" id="2.40.30.20">
    <property type="match status" value="1"/>
</dbReference>
<evidence type="ECO:0000313" key="19">
    <source>
        <dbReference type="Proteomes" id="UP000824048"/>
    </source>
</evidence>
<dbReference type="InterPro" id="IPR023366">
    <property type="entry name" value="ATP_synth_asu-like_sf"/>
</dbReference>
<dbReference type="InterPro" id="IPR038376">
    <property type="entry name" value="ATP_synth_asu_C_sf"/>
</dbReference>
<dbReference type="EC" id="7.1.2.2" evidence="13"/>
<comment type="subcellular location">
    <subcellularLocation>
        <location evidence="14">Cell membrane</location>
        <topology evidence="14">Peripheral membrane protein</topology>
    </subcellularLocation>
    <subcellularLocation>
        <location evidence="1">Membrane</location>
    </subcellularLocation>
</comment>
<dbReference type="SUPFAM" id="SSF47917">
    <property type="entry name" value="C-terminal domain of alpha and beta subunits of F1 ATP synthase"/>
    <property type="match status" value="1"/>
</dbReference>
<name>A0A9D2ERZ6_9FIRM</name>
<dbReference type="NCBIfam" id="TIGR01145">
    <property type="entry name" value="ATP_synt_delta"/>
    <property type="match status" value="1"/>
</dbReference>
<dbReference type="CDD" id="cd18116">
    <property type="entry name" value="ATP-synt_F1_alpha_N"/>
    <property type="match status" value="1"/>
</dbReference>
<accession>A0A9D2ERZ6</accession>
<evidence type="ECO:0000256" key="6">
    <source>
        <dbReference type="ARBA" id="ARBA00022781"/>
    </source>
</evidence>
<dbReference type="PRINTS" id="PR00125">
    <property type="entry name" value="ATPASEDELTA"/>
</dbReference>
<keyword evidence="7 13" id="KW-0067">ATP-binding</keyword>
<keyword evidence="4 14" id="KW-1003">Cell membrane</keyword>
<evidence type="ECO:0000256" key="7">
    <source>
        <dbReference type="ARBA" id="ARBA00022840"/>
    </source>
</evidence>
<evidence type="ECO:0000256" key="13">
    <source>
        <dbReference type="HAMAP-Rule" id="MF_01346"/>
    </source>
</evidence>
<protein>
    <recommendedName>
        <fullName evidence="13 14">Multifunctional fusion protein</fullName>
    </recommendedName>
    <domain>
        <recommendedName>
            <fullName evidence="13">ATP synthase subunit alpha</fullName>
            <ecNumber evidence="13">7.1.2.2</ecNumber>
        </recommendedName>
        <alternativeName>
            <fullName evidence="13">ATP synthase F1 sector subunit alpha</fullName>
        </alternativeName>
        <alternativeName>
            <fullName evidence="13">F-ATPase subunit alpha</fullName>
        </alternativeName>
    </domain>
    <domain>
        <recommendedName>
            <fullName evidence="14">ATP synthase subunit delta</fullName>
        </recommendedName>
        <alternativeName>
            <fullName evidence="14">ATP synthase F(1) sector subunit delta</fullName>
        </alternativeName>
        <alternativeName>
            <fullName evidence="14">F-type ATPase subunit delta</fullName>
            <shortName evidence="14">F-ATPase subunit delta</shortName>
        </alternativeName>
    </domain>
</protein>
<dbReference type="Pfam" id="PF00213">
    <property type="entry name" value="OSCP"/>
    <property type="match status" value="1"/>
</dbReference>
<comment type="caution">
    <text evidence="18">The sequence shown here is derived from an EMBL/GenBank/DDBJ whole genome shotgun (WGS) entry which is preliminary data.</text>
</comment>
<evidence type="ECO:0000256" key="10">
    <source>
        <dbReference type="ARBA" id="ARBA00023136"/>
    </source>
</evidence>
<organism evidence="18 19">
    <name type="scientific">Candidatus Gemmiger excrementigallinarum</name>
    <dbReference type="NCBI Taxonomy" id="2838609"/>
    <lineage>
        <taxon>Bacteria</taxon>
        <taxon>Bacillati</taxon>
        <taxon>Bacillota</taxon>
        <taxon>Clostridia</taxon>
        <taxon>Eubacteriales</taxon>
        <taxon>Gemmiger</taxon>
    </lineage>
</organism>
<dbReference type="InterPro" id="IPR000793">
    <property type="entry name" value="ATP_synth_asu_C"/>
</dbReference>
<dbReference type="EMBL" id="DXBP01000046">
    <property type="protein sequence ID" value="HIZ42302.1"/>
    <property type="molecule type" value="Genomic_DNA"/>
</dbReference>
<dbReference type="SUPFAM" id="SSF50615">
    <property type="entry name" value="N-terminal domain of alpha and beta subunits of F1 ATP synthase"/>
    <property type="match status" value="1"/>
</dbReference>
<dbReference type="Proteomes" id="UP000824048">
    <property type="component" value="Unassembled WGS sequence"/>
</dbReference>
<dbReference type="Pfam" id="PF00306">
    <property type="entry name" value="ATP-synt_ab_C"/>
    <property type="match status" value="1"/>
</dbReference>
<comment type="function">
    <text evidence="14">F(1)F(0) ATP synthase produces ATP from ADP in the presence of a proton or sodium gradient. F-type ATPases consist of two structural domains, F(1) containing the extramembraneous catalytic core and F(0) containing the membrane proton channel, linked together by a central stalk and a peripheral stalk. During catalysis, ATP synthesis in the catalytic domain of F(1) is coupled via a rotary mechanism of the central stalk subunits to proton translocation.</text>
</comment>
<evidence type="ECO:0000256" key="3">
    <source>
        <dbReference type="ARBA" id="ARBA00022448"/>
    </source>
</evidence>
<reference evidence="18" key="1">
    <citation type="journal article" date="2021" name="PeerJ">
        <title>Extensive microbial diversity within the chicken gut microbiome revealed by metagenomics and culture.</title>
        <authorList>
            <person name="Gilroy R."/>
            <person name="Ravi A."/>
            <person name="Getino M."/>
            <person name="Pursley I."/>
            <person name="Horton D.L."/>
            <person name="Alikhan N.F."/>
            <person name="Baker D."/>
            <person name="Gharbi K."/>
            <person name="Hall N."/>
            <person name="Watson M."/>
            <person name="Adriaenssens E.M."/>
            <person name="Foster-Nyarko E."/>
            <person name="Jarju S."/>
            <person name="Secka A."/>
            <person name="Antonio M."/>
            <person name="Oren A."/>
            <person name="Chaudhuri R.R."/>
            <person name="La Ragione R."/>
            <person name="Hildebrand F."/>
            <person name="Pallen M.J."/>
        </authorList>
    </citation>
    <scope>NUCLEOTIDE SEQUENCE</scope>
    <source>
        <strain evidence="18">ChiSxjej1B13-11774</strain>
    </source>
</reference>
<dbReference type="GO" id="GO:0005886">
    <property type="term" value="C:plasma membrane"/>
    <property type="evidence" value="ECO:0007669"/>
    <property type="project" value="UniProtKB-SubCell"/>
</dbReference>
<keyword evidence="12 14" id="KW-0066">ATP synthesis</keyword>
<keyword evidence="6 14" id="KW-0375">Hydrogen ion transport</keyword>
<keyword evidence="3 14" id="KW-0813">Transport</keyword>
<keyword evidence="11 14" id="KW-0139">CF(1)</keyword>
<keyword evidence="10 14" id="KW-0472">Membrane</keyword>
<dbReference type="Gene3D" id="3.40.50.300">
    <property type="entry name" value="P-loop containing nucleotide triphosphate hydrolases"/>
    <property type="match status" value="1"/>
</dbReference>
<dbReference type="GO" id="GO:0045259">
    <property type="term" value="C:proton-transporting ATP synthase complex"/>
    <property type="evidence" value="ECO:0007669"/>
    <property type="project" value="UniProtKB-KW"/>
</dbReference>
<dbReference type="AlphaFoldDB" id="A0A9D2ERZ6"/>
<dbReference type="HAMAP" id="MF_01416">
    <property type="entry name" value="ATP_synth_delta_bact"/>
    <property type="match status" value="1"/>
</dbReference>
<evidence type="ECO:0000256" key="12">
    <source>
        <dbReference type="ARBA" id="ARBA00023310"/>
    </source>
</evidence>
<evidence type="ECO:0000259" key="17">
    <source>
        <dbReference type="Pfam" id="PF02874"/>
    </source>
</evidence>
<evidence type="ECO:0000256" key="1">
    <source>
        <dbReference type="ARBA" id="ARBA00004370"/>
    </source>
</evidence>
<evidence type="ECO:0000259" key="15">
    <source>
        <dbReference type="Pfam" id="PF00006"/>
    </source>
</evidence>
<dbReference type="GO" id="GO:0046933">
    <property type="term" value="F:proton-transporting ATP synthase activity, rotational mechanism"/>
    <property type="evidence" value="ECO:0007669"/>
    <property type="project" value="UniProtKB-UniRule"/>
</dbReference>
<evidence type="ECO:0000256" key="11">
    <source>
        <dbReference type="ARBA" id="ARBA00023196"/>
    </source>
</evidence>
<dbReference type="Pfam" id="PF02874">
    <property type="entry name" value="ATP-synt_ab_N"/>
    <property type="match status" value="1"/>
</dbReference>
<dbReference type="InterPro" id="IPR027417">
    <property type="entry name" value="P-loop_NTPase"/>
</dbReference>
<dbReference type="Gene3D" id="1.10.520.20">
    <property type="entry name" value="N-terminal domain of the delta subunit of the F1F0-ATP synthase"/>
    <property type="match status" value="1"/>
</dbReference>
<evidence type="ECO:0000256" key="9">
    <source>
        <dbReference type="ARBA" id="ARBA00023065"/>
    </source>
</evidence>
<comment type="function">
    <text evidence="13">Produces ATP from ADP in the presence of a proton gradient across the membrane. The alpha chain is a regulatory subunit.</text>
</comment>
<dbReference type="NCBIfam" id="TIGR00962">
    <property type="entry name" value="atpA"/>
    <property type="match status" value="1"/>
</dbReference>
<evidence type="ECO:0000259" key="16">
    <source>
        <dbReference type="Pfam" id="PF00306"/>
    </source>
</evidence>
<dbReference type="CDD" id="cd01132">
    <property type="entry name" value="F1-ATPase_alpha_CD"/>
    <property type="match status" value="1"/>
</dbReference>
<evidence type="ECO:0000256" key="14">
    <source>
        <dbReference type="HAMAP-Rule" id="MF_01416"/>
    </source>
</evidence>
<proteinExistence type="inferred from homology"/>
<dbReference type="InterPro" id="IPR005294">
    <property type="entry name" value="ATP_synth_F1_asu"/>
</dbReference>
<dbReference type="SUPFAM" id="SSF52540">
    <property type="entry name" value="P-loop containing nucleoside triphosphate hydrolases"/>
    <property type="match status" value="1"/>
</dbReference>
<feature type="binding site" evidence="13">
    <location>
        <begin position="342"/>
        <end position="349"/>
    </location>
    <ligand>
        <name>ATP</name>
        <dbReference type="ChEBI" id="CHEBI:30616"/>
    </ligand>
</feature>
<keyword evidence="5 13" id="KW-0547">Nucleotide-binding</keyword>
<reference evidence="18" key="2">
    <citation type="submission" date="2021-04" db="EMBL/GenBank/DDBJ databases">
        <authorList>
            <person name="Gilroy R."/>
        </authorList>
    </citation>
    <scope>NUCLEOTIDE SEQUENCE</scope>
    <source>
        <strain evidence="18">ChiSxjej1B13-11774</strain>
    </source>
</reference>
<dbReference type="PANTHER" id="PTHR48082">
    <property type="entry name" value="ATP SYNTHASE SUBUNIT ALPHA, MITOCHONDRIAL"/>
    <property type="match status" value="1"/>
</dbReference>
<dbReference type="PANTHER" id="PTHR48082:SF2">
    <property type="entry name" value="ATP SYNTHASE SUBUNIT ALPHA, MITOCHONDRIAL"/>
    <property type="match status" value="1"/>
</dbReference>
<feature type="domain" description="ATPase F1/V1/A1 complex alpha/beta subunit N-terminal" evidence="17">
    <location>
        <begin position="200"/>
        <end position="265"/>
    </location>
</feature>
<comment type="similarity">
    <text evidence="14">Belongs to the ATPase delta chain family.</text>
</comment>
<comment type="catalytic activity">
    <reaction evidence="13">
        <text>ATP + H2O + 4 H(+)(in) = ADP + phosphate + 5 H(+)(out)</text>
        <dbReference type="Rhea" id="RHEA:57720"/>
        <dbReference type="ChEBI" id="CHEBI:15377"/>
        <dbReference type="ChEBI" id="CHEBI:15378"/>
        <dbReference type="ChEBI" id="CHEBI:30616"/>
        <dbReference type="ChEBI" id="CHEBI:43474"/>
        <dbReference type="ChEBI" id="CHEBI:456216"/>
        <dbReference type="EC" id="7.1.2.2"/>
    </reaction>
</comment>
<keyword evidence="8 13" id="KW-1278">Translocase</keyword>
<dbReference type="InterPro" id="IPR026015">
    <property type="entry name" value="ATP_synth_OSCP/delta_N_sf"/>
</dbReference>
<dbReference type="CDD" id="cd18113">
    <property type="entry name" value="ATP-synt_F1_alpha_C"/>
    <property type="match status" value="1"/>
</dbReference>
<dbReference type="Pfam" id="PF00006">
    <property type="entry name" value="ATP-synt_ab"/>
    <property type="match status" value="1"/>
</dbReference>
<dbReference type="NCBIfam" id="NF009884">
    <property type="entry name" value="PRK13343.1"/>
    <property type="match status" value="1"/>
</dbReference>
<dbReference type="PROSITE" id="PS00152">
    <property type="entry name" value="ATPASE_ALPHA_BETA"/>
    <property type="match status" value="1"/>
</dbReference>
<feature type="site" description="Required for activity" evidence="13">
    <location>
        <position position="535"/>
    </location>
</feature>
<dbReference type="InterPro" id="IPR020003">
    <property type="entry name" value="ATPase_a/bsu_AS"/>
</dbReference>
<dbReference type="InterPro" id="IPR036121">
    <property type="entry name" value="ATPase_F1/V1/A1_a/bsu_N_sf"/>
</dbReference>
<evidence type="ECO:0000256" key="8">
    <source>
        <dbReference type="ARBA" id="ARBA00022967"/>
    </source>
</evidence>
<dbReference type="SUPFAM" id="SSF47928">
    <property type="entry name" value="N-terminal domain of the delta subunit of the F1F0-ATP synthase"/>
    <property type="match status" value="1"/>
</dbReference>
<dbReference type="InterPro" id="IPR004100">
    <property type="entry name" value="ATPase_F1/V1/A1_a/bsu_N"/>
</dbReference>